<feature type="region of interest" description="Disordered" evidence="1">
    <location>
        <begin position="1"/>
        <end position="37"/>
    </location>
</feature>
<feature type="region of interest" description="Disordered" evidence="1">
    <location>
        <begin position="90"/>
        <end position="113"/>
    </location>
</feature>
<proteinExistence type="predicted"/>
<gene>
    <name evidence="2" type="ORF">RCOM_0010460</name>
</gene>
<feature type="compositionally biased region" description="Basic and acidic residues" evidence="1">
    <location>
        <begin position="10"/>
        <end position="23"/>
    </location>
</feature>
<sequence>MSRLLLCDEPQMRRPPARERRADPGPSSIVSFPHRPGKYKDVLTQRRVCGPQPPSARARDKPVEARLDCLPRIVGNATRARILPLSLSSLSGHPRLRTSRNGPANTVTPSGKGTVARRIACSPVSSANTGSLSRSSSDVSAGGSLAARRLRRFALFIRAPCSRPPRRAGKTLLHRQIRAGRCTGFQPEPLQCRIGTRIPSGRTCDVTGRQRVVSFRGPDRFGPVNELAARMLLGDTDRHGKLPALDRRVVHE</sequence>
<evidence type="ECO:0000256" key="1">
    <source>
        <dbReference type="SAM" id="MobiDB-lite"/>
    </source>
</evidence>
<reference evidence="3" key="1">
    <citation type="journal article" date="2010" name="Nat. Biotechnol.">
        <title>Draft genome sequence of the oilseed species Ricinus communis.</title>
        <authorList>
            <person name="Chan A.P."/>
            <person name="Crabtree J."/>
            <person name="Zhao Q."/>
            <person name="Lorenzi H."/>
            <person name="Orvis J."/>
            <person name="Puiu D."/>
            <person name="Melake-Berhan A."/>
            <person name="Jones K.M."/>
            <person name="Redman J."/>
            <person name="Chen G."/>
            <person name="Cahoon E.B."/>
            <person name="Gedil M."/>
            <person name="Stanke M."/>
            <person name="Haas B.J."/>
            <person name="Wortman J.R."/>
            <person name="Fraser-Liggett C.M."/>
            <person name="Ravel J."/>
            <person name="Rabinowicz P.D."/>
        </authorList>
    </citation>
    <scope>NUCLEOTIDE SEQUENCE [LARGE SCALE GENOMIC DNA]</scope>
    <source>
        <strain evidence="3">cv. Hale</strain>
    </source>
</reference>
<organism evidence="2 3">
    <name type="scientific">Ricinus communis</name>
    <name type="common">Castor bean</name>
    <dbReference type="NCBI Taxonomy" id="3988"/>
    <lineage>
        <taxon>Eukaryota</taxon>
        <taxon>Viridiplantae</taxon>
        <taxon>Streptophyta</taxon>
        <taxon>Embryophyta</taxon>
        <taxon>Tracheophyta</taxon>
        <taxon>Spermatophyta</taxon>
        <taxon>Magnoliopsida</taxon>
        <taxon>eudicotyledons</taxon>
        <taxon>Gunneridae</taxon>
        <taxon>Pentapetalae</taxon>
        <taxon>rosids</taxon>
        <taxon>fabids</taxon>
        <taxon>Malpighiales</taxon>
        <taxon>Euphorbiaceae</taxon>
        <taxon>Acalyphoideae</taxon>
        <taxon>Acalypheae</taxon>
        <taxon>Ricinus</taxon>
    </lineage>
</organism>
<dbReference type="InParanoid" id="B9TBG1"/>
<dbReference type="Proteomes" id="UP000008311">
    <property type="component" value="Unassembled WGS sequence"/>
</dbReference>
<accession>B9TBG1</accession>
<keyword evidence="3" id="KW-1185">Reference proteome</keyword>
<feature type="compositionally biased region" description="Polar residues" evidence="1">
    <location>
        <begin position="99"/>
        <end position="111"/>
    </location>
</feature>
<evidence type="ECO:0000313" key="2">
    <source>
        <dbReference type="EMBL" id="EEF26800.1"/>
    </source>
</evidence>
<evidence type="ECO:0000313" key="3">
    <source>
        <dbReference type="Proteomes" id="UP000008311"/>
    </source>
</evidence>
<name>B9TBG1_RICCO</name>
<dbReference type="EMBL" id="EQ976479">
    <property type="protein sequence ID" value="EEF26800.1"/>
    <property type="molecule type" value="Genomic_DNA"/>
</dbReference>
<protein>
    <submittedName>
        <fullName evidence="2">Uncharacterized protein</fullName>
    </submittedName>
</protein>
<dbReference type="AlphaFoldDB" id="B9TBG1"/>